<evidence type="ECO:0000256" key="3">
    <source>
        <dbReference type="ARBA" id="ARBA00022989"/>
    </source>
</evidence>
<evidence type="ECO:0000256" key="5">
    <source>
        <dbReference type="SAM" id="Phobius"/>
    </source>
</evidence>
<keyword evidence="8" id="KW-1185">Reference proteome</keyword>
<feature type="transmembrane region" description="Helical" evidence="5">
    <location>
        <begin position="104"/>
        <end position="123"/>
    </location>
</feature>
<comment type="caution">
    <text evidence="7">The sequence shown here is derived from an EMBL/GenBank/DDBJ whole genome shotgun (WGS) entry which is preliminary data.</text>
</comment>
<dbReference type="Proteomes" id="UP000541969">
    <property type="component" value="Unassembled WGS sequence"/>
</dbReference>
<feature type="transmembrane region" description="Helical" evidence="5">
    <location>
        <begin position="130"/>
        <end position="150"/>
    </location>
</feature>
<feature type="transmembrane region" description="Helical" evidence="5">
    <location>
        <begin position="326"/>
        <end position="352"/>
    </location>
</feature>
<feature type="transmembrane region" description="Helical" evidence="5">
    <location>
        <begin position="79"/>
        <end position="98"/>
    </location>
</feature>
<evidence type="ECO:0000313" key="8">
    <source>
        <dbReference type="Proteomes" id="UP000541969"/>
    </source>
</evidence>
<feature type="transmembrane region" description="Helical" evidence="5">
    <location>
        <begin position="33"/>
        <end position="49"/>
    </location>
</feature>
<proteinExistence type="predicted"/>
<dbReference type="Pfam" id="PF13515">
    <property type="entry name" value="FUSC_2"/>
    <property type="match status" value="1"/>
</dbReference>
<protein>
    <submittedName>
        <fullName evidence="7">Putative flippase GtrA</fullName>
    </submittedName>
</protein>
<dbReference type="EMBL" id="JACBZT010000001">
    <property type="protein sequence ID" value="NYJ06775.1"/>
    <property type="molecule type" value="Genomic_DNA"/>
</dbReference>
<comment type="subcellular location">
    <subcellularLocation>
        <location evidence="1">Membrane</location>
        <topology evidence="1">Multi-pass membrane protein</topology>
    </subcellularLocation>
</comment>
<reference evidence="7 8" key="1">
    <citation type="submission" date="2020-07" db="EMBL/GenBank/DDBJ databases">
        <title>Sequencing the genomes of 1000 actinobacteria strains.</title>
        <authorList>
            <person name="Klenk H.-P."/>
        </authorList>
    </citation>
    <scope>NUCLEOTIDE SEQUENCE [LARGE SCALE GENOMIC DNA]</scope>
    <source>
        <strain evidence="7 8">DSM 104001</strain>
    </source>
</reference>
<keyword evidence="3 5" id="KW-1133">Transmembrane helix</keyword>
<feature type="transmembrane region" description="Helical" evidence="5">
    <location>
        <begin position="391"/>
        <end position="414"/>
    </location>
</feature>
<dbReference type="AlphaFoldDB" id="A0A853CFM6"/>
<feature type="transmembrane region" description="Helical" evidence="5">
    <location>
        <begin position="272"/>
        <end position="290"/>
    </location>
</feature>
<organism evidence="7 8">
    <name type="scientific">Petropleomorpha daqingensis</name>
    <dbReference type="NCBI Taxonomy" id="2026353"/>
    <lineage>
        <taxon>Bacteria</taxon>
        <taxon>Bacillati</taxon>
        <taxon>Actinomycetota</taxon>
        <taxon>Actinomycetes</taxon>
        <taxon>Geodermatophilales</taxon>
        <taxon>Geodermatophilaceae</taxon>
        <taxon>Petropleomorpha</taxon>
    </lineage>
</organism>
<evidence type="ECO:0000259" key="6">
    <source>
        <dbReference type="Pfam" id="PF13515"/>
    </source>
</evidence>
<feature type="transmembrane region" description="Helical" evidence="5">
    <location>
        <begin position="156"/>
        <end position="174"/>
    </location>
</feature>
<feature type="domain" description="Integral membrane bound transporter" evidence="6">
    <location>
        <begin position="283"/>
        <end position="408"/>
    </location>
</feature>
<feature type="transmembrane region" description="Helical" evidence="5">
    <location>
        <begin position="55"/>
        <end position="72"/>
    </location>
</feature>
<dbReference type="GO" id="GO:0016020">
    <property type="term" value="C:membrane"/>
    <property type="evidence" value="ECO:0007669"/>
    <property type="project" value="UniProtKB-SubCell"/>
</dbReference>
<name>A0A853CFM6_9ACTN</name>
<evidence type="ECO:0000313" key="7">
    <source>
        <dbReference type="EMBL" id="NYJ06775.1"/>
    </source>
</evidence>
<evidence type="ECO:0000256" key="1">
    <source>
        <dbReference type="ARBA" id="ARBA00004141"/>
    </source>
</evidence>
<feature type="transmembrane region" description="Helical" evidence="5">
    <location>
        <begin position="358"/>
        <end position="379"/>
    </location>
</feature>
<evidence type="ECO:0000256" key="2">
    <source>
        <dbReference type="ARBA" id="ARBA00022692"/>
    </source>
</evidence>
<gene>
    <name evidence="7" type="ORF">GGQ55_003053</name>
</gene>
<sequence>MAVVRPSPDLARRVLGPSLPGPRALWNTAGRRAVSAAACVALPLALGVALGRPDLGSAAGLAGFTAIYGHALPFRRRAIVVAGVGAALLVAFALGTLVGSHALLLAPVLGLLVAAASAATAIWRIGPPGPLGVVLVGGGASALGAGPGAFGPHLLAALGGVLLSWLVCMLPWLWDPAGPERRAVAAADAAVDAAERGTHPTGRPDPAAHAVRVAHAAVADGSRRRPSLAPDLLAIEERFFRALPHGDIPLEPARLERVAEPRDRWTAPWLPGALRAGLAAAAAGLLAVALGLSSSYWASTTAVAVLLGADVRATGARAAHRTIGTLLGIAIAAGLLALHLPVGVQVLLVGLLQMTVELLIAFQYVLAVSAITPLALLLVHVGNPARPVPELIGTRLAETVVGIVVALVAGFLLFRRASSRRLPAAVSRTGAVVVAAAGGEVGDRTLRDALVALYEVATGARAELSPAPGTPVWLRRSRRTADLGWTLLATRAQDEHELAAQVAAAIHADLR</sequence>
<accession>A0A853CFM6</accession>
<keyword evidence="4 5" id="KW-0472">Membrane</keyword>
<keyword evidence="2 5" id="KW-0812">Transmembrane</keyword>
<dbReference type="InterPro" id="IPR049453">
    <property type="entry name" value="Memb_transporter_dom"/>
</dbReference>
<evidence type="ECO:0000256" key="4">
    <source>
        <dbReference type="ARBA" id="ARBA00023136"/>
    </source>
</evidence>
<dbReference type="RefSeq" id="WP_179718136.1">
    <property type="nucleotide sequence ID" value="NZ_JACBZT010000001.1"/>
</dbReference>